<name>A0A833DUN9_9CREN</name>
<dbReference type="AlphaFoldDB" id="A0A833DUN9"/>
<comment type="caution">
    <text evidence="6">The sequence shown here is derived from an EMBL/GenBank/DDBJ whole genome shotgun (WGS) entry which is preliminary data.</text>
</comment>
<comment type="similarity">
    <text evidence="1">Belongs to the peptidase C15 family.</text>
</comment>
<dbReference type="GO" id="GO:0016920">
    <property type="term" value="F:pyroglutamyl-peptidase activity"/>
    <property type="evidence" value="ECO:0007669"/>
    <property type="project" value="InterPro"/>
</dbReference>
<dbReference type="InterPro" id="IPR000816">
    <property type="entry name" value="Peptidase_C15"/>
</dbReference>
<evidence type="ECO:0000256" key="4">
    <source>
        <dbReference type="ARBA" id="ARBA00022801"/>
    </source>
</evidence>
<dbReference type="PANTHER" id="PTHR23402:SF1">
    <property type="entry name" value="PYROGLUTAMYL-PEPTIDASE I"/>
    <property type="match status" value="1"/>
</dbReference>
<evidence type="ECO:0000256" key="3">
    <source>
        <dbReference type="ARBA" id="ARBA00022670"/>
    </source>
</evidence>
<proteinExistence type="inferred from homology"/>
<dbReference type="Pfam" id="PF01470">
    <property type="entry name" value="Peptidase_C15"/>
    <property type="match status" value="1"/>
</dbReference>
<keyword evidence="2" id="KW-0963">Cytoplasm</keyword>
<keyword evidence="4" id="KW-0378">Hydrolase</keyword>
<evidence type="ECO:0000256" key="2">
    <source>
        <dbReference type="ARBA" id="ARBA00022490"/>
    </source>
</evidence>
<keyword evidence="5" id="KW-0788">Thiol protease</keyword>
<accession>A0A833DUN9</accession>
<dbReference type="PANTHER" id="PTHR23402">
    <property type="entry name" value="PROTEASE FAMILY C15 PYROGLUTAMYL-PEPTIDASE I-RELATED"/>
    <property type="match status" value="1"/>
</dbReference>
<dbReference type="GO" id="GO:0006508">
    <property type="term" value="P:proteolysis"/>
    <property type="evidence" value="ECO:0007669"/>
    <property type="project" value="UniProtKB-KW"/>
</dbReference>
<dbReference type="PRINTS" id="PR00706">
    <property type="entry name" value="PYROGLUPTASE"/>
</dbReference>
<dbReference type="GO" id="GO:0005829">
    <property type="term" value="C:cytosol"/>
    <property type="evidence" value="ECO:0007669"/>
    <property type="project" value="InterPro"/>
</dbReference>
<organism evidence="6 7">
    <name type="scientific">Ignisphaera aggregans</name>
    <dbReference type="NCBI Taxonomy" id="334771"/>
    <lineage>
        <taxon>Archaea</taxon>
        <taxon>Thermoproteota</taxon>
        <taxon>Thermoprotei</taxon>
        <taxon>Desulfurococcales</taxon>
        <taxon>Desulfurococcaceae</taxon>
        <taxon>Ignisphaera</taxon>
    </lineage>
</organism>
<dbReference type="InterPro" id="IPR036440">
    <property type="entry name" value="Peptidase_C15-like_sf"/>
</dbReference>
<evidence type="ECO:0000256" key="1">
    <source>
        <dbReference type="ARBA" id="ARBA00006641"/>
    </source>
</evidence>
<evidence type="ECO:0008006" key="8">
    <source>
        <dbReference type="Google" id="ProtNLM"/>
    </source>
</evidence>
<dbReference type="SUPFAM" id="SSF53182">
    <property type="entry name" value="Pyrrolidone carboxyl peptidase (pyroglutamate aminopeptidase)"/>
    <property type="match status" value="1"/>
</dbReference>
<evidence type="ECO:0000313" key="6">
    <source>
        <dbReference type="EMBL" id="HIP56650.1"/>
    </source>
</evidence>
<evidence type="ECO:0000313" key="7">
    <source>
        <dbReference type="Proteomes" id="UP000605805"/>
    </source>
</evidence>
<gene>
    <name evidence="6" type="ORF">EYH02_01055</name>
</gene>
<evidence type="ECO:0000256" key="5">
    <source>
        <dbReference type="ARBA" id="ARBA00022807"/>
    </source>
</evidence>
<reference evidence="6" key="1">
    <citation type="journal article" date="2020" name="ISME J.">
        <title>Gammaproteobacteria mediating utilization of methyl-, sulfur- and petroleum organic compounds in deep ocean hydrothermal plumes.</title>
        <authorList>
            <person name="Zhou Z."/>
            <person name="Liu Y."/>
            <person name="Pan J."/>
            <person name="Cron B.R."/>
            <person name="Toner B.M."/>
            <person name="Anantharaman K."/>
            <person name="Breier J.A."/>
            <person name="Dick G.J."/>
            <person name="Li M."/>
        </authorList>
    </citation>
    <scope>NUCLEOTIDE SEQUENCE</scope>
    <source>
        <strain evidence="6">SZUA-1435</strain>
    </source>
</reference>
<keyword evidence="3" id="KW-0645">Protease</keyword>
<dbReference type="EMBL" id="DQTV01000024">
    <property type="protein sequence ID" value="HIP56650.1"/>
    <property type="molecule type" value="Genomic_DNA"/>
</dbReference>
<dbReference type="Proteomes" id="UP000605805">
    <property type="component" value="Unassembled WGS sequence"/>
</dbReference>
<dbReference type="Gene3D" id="3.40.630.20">
    <property type="entry name" value="Peptidase C15, pyroglutamyl peptidase I-like"/>
    <property type="match status" value="1"/>
</dbReference>
<sequence>MSQLAIGVCWLRLAPRILVTGFSIFDNYLYNPTSQIVEDINGAIVNGIVVEGMVLPVSFKRVVSILRTVLEERRPAIVVGLGFAPRASKVVVEIASTNIAYFQAPDVDGYLAEGIEIESGGKLVVETSIPLKDVVEYCTKTLRLPVVPGMSIGTYLCNTAAYIIMSYAERRNAIGGFLHIPPTTDVSMRLRLPSSLPYREVLDAVLCVLRVCVDYARRKGVIQP</sequence>
<dbReference type="PIRSF" id="PIRSF015592">
    <property type="entry name" value="Prld-crbxl_pptds"/>
    <property type="match status" value="1"/>
</dbReference>
<protein>
    <recommendedName>
        <fullName evidence="8">Pyroglutamyl-peptidase I</fullName>
    </recommendedName>
</protein>
<dbReference type="InterPro" id="IPR016125">
    <property type="entry name" value="Peptidase_C15-like"/>
</dbReference>